<keyword evidence="2" id="KW-1185">Reference proteome</keyword>
<sequence length="97" mass="10786">TRLGPFMACVANCSGATLLSRHWTCSLRPQDASISTARMHVSHTFMHIASHLTDHPPTNDRLHCVALEIPARSRRSIFRLSRTPGKATYQVHLPTNA</sequence>
<dbReference type="EMBL" id="LWDF02001722">
    <property type="protein sequence ID" value="KAE8237595.1"/>
    <property type="molecule type" value="Genomic_DNA"/>
</dbReference>
<dbReference type="Proteomes" id="UP000077521">
    <property type="component" value="Unassembled WGS sequence"/>
</dbReference>
<reference evidence="1" key="2">
    <citation type="journal article" date="2019" name="IMA Fungus">
        <title>Genome sequencing and comparison of five Tilletia species to identify candidate genes for the detection of regulated species infecting wheat.</title>
        <authorList>
            <person name="Nguyen H.D.T."/>
            <person name="Sultana T."/>
            <person name="Kesanakurti P."/>
            <person name="Hambleton S."/>
        </authorList>
    </citation>
    <scope>NUCLEOTIDE SEQUENCE</scope>
    <source>
        <strain evidence="1">DAOMC 236416</strain>
    </source>
</reference>
<organism evidence="1 2">
    <name type="scientific">Tilletia indica</name>
    <dbReference type="NCBI Taxonomy" id="43049"/>
    <lineage>
        <taxon>Eukaryota</taxon>
        <taxon>Fungi</taxon>
        <taxon>Dikarya</taxon>
        <taxon>Basidiomycota</taxon>
        <taxon>Ustilaginomycotina</taxon>
        <taxon>Exobasidiomycetes</taxon>
        <taxon>Tilletiales</taxon>
        <taxon>Tilletiaceae</taxon>
        <taxon>Tilletia</taxon>
    </lineage>
</organism>
<proteinExistence type="predicted"/>
<evidence type="ECO:0000313" key="1">
    <source>
        <dbReference type="EMBL" id="KAE8237595.1"/>
    </source>
</evidence>
<feature type="non-terminal residue" evidence="1">
    <location>
        <position position="1"/>
    </location>
</feature>
<protein>
    <submittedName>
        <fullName evidence="1">Uncharacterized protein</fullName>
    </submittedName>
</protein>
<comment type="caution">
    <text evidence="1">The sequence shown here is derived from an EMBL/GenBank/DDBJ whole genome shotgun (WGS) entry which is preliminary data.</text>
</comment>
<dbReference type="AlphaFoldDB" id="A0A177T8I9"/>
<name>A0A177T8I9_9BASI</name>
<accession>A0A177T8I9</accession>
<gene>
    <name evidence="1" type="ORF">A4X13_0g8723</name>
</gene>
<evidence type="ECO:0000313" key="2">
    <source>
        <dbReference type="Proteomes" id="UP000077521"/>
    </source>
</evidence>
<reference evidence="1" key="1">
    <citation type="submission" date="2016-04" db="EMBL/GenBank/DDBJ databases">
        <authorList>
            <person name="Nguyen H.D."/>
            <person name="Samba Siva P."/>
            <person name="Cullis J."/>
            <person name="Levesque C.A."/>
            <person name="Hambleton S."/>
        </authorList>
    </citation>
    <scope>NUCLEOTIDE SEQUENCE</scope>
    <source>
        <strain evidence="1">DAOMC 236416</strain>
    </source>
</reference>